<evidence type="ECO:0000256" key="3">
    <source>
        <dbReference type="ARBA" id="ARBA00023002"/>
    </source>
</evidence>
<dbReference type="SUPFAM" id="SSF51679">
    <property type="entry name" value="Bacterial luciferase-like"/>
    <property type="match status" value="1"/>
</dbReference>
<dbReference type="RefSeq" id="WP_209978694.1">
    <property type="nucleotide sequence ID" value="NZ_JAGGLB010000048.1"/>
</dbReference>
<dbReference type="GO" id="GO:0004497">
    <property type="term" value="F:monooxygenase activity"/>
    <property type="evidence" value="ECO:0007669"/>
    <property type="project" value="UniProtKB-KW"/>
</dbReference>
<dbReference type="NCBIfam" id="TIGR03860">
    <property type="entry name" value="FMN_nitrolo"/>
    <property type="match status" value="1"/>
</dbReference>
<keyword evidence="8" id="KW-1185">Reference proteome</keyword>
<evidence type="ECO:0000313" key="8">
    <source>
        <dbReference type="Proteomes" id="UP001519287"/>
    </source>
</evidence>
<evidence type="ECO:0000256" key="4">
    <source>
        <dbReference type="ARBA" id="ARBA00023033"/>
    </source>
</evidence>
<dbReference type="Proteomes" id="UP001519287">
    <property type="component" value="Unassembled WGS sequence"/>
</dbReference>
<feature type="domain" description="Luciferase-like" evidence="6">
    <location>
        <begin position="27"/>
        <end position="390"/>
    </location>
</feature>
<evidence type="ECO:0000256" key="1">
    <source>
        <dbReference type="ARBA" id="ARBA00022630"/>
    </source>
</evidence>
<organism evidence="7 8">
    <name type="scientific">Paenibacillus eucommiae</name>
    <dbReference type="NCBI Taxonomy" id="1355755"/>
    <lineage>
        <taxon>Bacteria</taxon>
        <taxon>Bacillati</taxon>
        <taxon>Bacillota</taxon>
        <taxon>Bacilli</taxon>
        <taxon>Bacillales</taxon>
        <taxon>Paenibacillaceae</taxon>
        <taxon>Paenibacillus</taxon>
    </lineage>
</organism>
<dbReference type="InterPro" id="IPR051260">
    <property type="entry name" value="Diverse_substr_monoxygenases"/>
</dbReference>
<dbReference type="InterPro" id="IPR016215">
    <property type="entry name" value="NTA_MOA"/>
</dbReference>
<name>A0ABS4J931_9BACL</name>
<dbReference type="Pfam" id="PF00296">
    <property type="entry name" value="Bac_luciferase"/>
    <property type="match status" value="1"/>
</dbReference>
<proteinExistence type="inferred from homology"/>
<keyword evidence="3" id="KW-0560">Oxidoreductase</keyword>
<comment type="caution">
    <text evidence="7">The sequence shown here is derived from an EMBL/GenBank/DDBJ whole genome shotgun (WGS) entry which is preliminary data.</text>
</comment>
<dbReference type="CDD" id="cd01095">
    <property type="entry name" value="Nitrilotriacetate_monoxgenase"/>
    <property type="match status" value="1"/>
</dbReference>
<evidence type="ECO:0000259" key="6">
    <source>
        <dbReference type="Pfam" id="PF00296"/>
    </source>
</evidence>
<keyword evidence="1" id="KW-0285">Flavoprotein</keyword>
<keyword evidence="2" id="KW-0288">FMN</keyword>
<keyword evidence="4 7" id="KW-0503">Monooxygenase</keyword>
<dbReference type="PANTHER" id="PTHR30011">
    <property type="entry name" value="ALKANESULFONATE MONOOXYGENASE-RELATED"/>
    <property type="match status" value="1"/>
</dbReference>
<gene>
    <name evidence="7" type="ORF">J2Z66_007997</name>
</gene>
<dbReference type="PIRSF" id="PIRSF000337">
    <property type="entry name" value="NTA_MOA"/>
    <property type="match status" value="1"/>
</dbReference>
<evidence type="ECO:0000256" key="5">
    <source>
        <dbReference type="ARBA" id="ARBA00033748"/>
    </source>
</evidence>
<evidence type="ECO:0000313" key="7">
    <source>
        <dbReference type="EMBL" id="MBP1996351.1"/>
    </source>
</evidence>
<protein>
    <submittedName>
        <fullName evidence="7">FMN-dependent oxidoreductase (Nitrilotriacetate monooxygenase family)</fullName>
    </submittedName>
</protein>
<dbReference type="Gene3D" id="3.20.20.30">
    <property type="entry name" value="Luciferase-like domain"/>
    <property type="match status" value="1"/>
</dbReference>
<dbReference type="EMBL" id="JAGGLB010000048">
    <property type="protein sequence ID" value="MBP1996351.1"/>
    <property type="molecule type" value="Genomic_DNA"/>
</dbReference>
<dbReference type="PANTHER" id="PTHR30011:SF16">
    <property type="entry name" value="C2H2 FINGER DOMAIN TRANSCRIPTION FACTOR (EUROFUNG)-RELATED"/>
    <property type="match status" value="1"/>
</dbReference>
<dbReference type="InterPro" id="IPR036661">
    <property type="entry name" value="Luciferase-like_sf"/>
</dbReference>
<sequence>MGKRIYLNVITIAGPTASPGMWAHPEDRGQEYTDLNYWIELAKTLERGKFDAIFFADMLGVYDTYQGSMDTAIRQTIQVPLNDPSYLIPAMAAVTKHLGFAATFSTTYEHPYALSRKMSTLDHLTKGRIGWNIVTSNIDSAAKNYGMEQQMGLIDRYDRGDEYMDVVYKLWEASWEHDAVVQDTAKRMYTDPSKVHDIGHKGAYFQVPGIHLTEPSPQRTPLLFQAGNSTRGREFAAKHAESIFLNTPTAAATKFIVNDIRERAEKQGRDPSKIFFFPKLTPIVGRTVQEAQSRYEDFLKYSSPEGIFALLGAWSGIDFSQYGPDKLLEFVEKRDNHGIIESFRRSDPNKKWSSEQLANFFAFGTSSLTIGSPGQIADVMESFVAETGVDGFNIGHIIQPGTLNEFVELVIPELQSRGLVQTEYREGTYREKIFGEGPYLSKDHPGRILAEAEAANRNRNKEVGSL</sequence>
<dbReference type="InterPro" id="IPR011251">
    <property type="entry name" value="Luciferase-like_dom"/>
</dbReference>
<reference evidence="7 8" key="1">
    <citation type="submission" date="2021-03" db="EMBL/GenBank/DDBJ databases">
        <title>Genomic Encyclopedia of Type Strains, Phase IV (KMG-IV): sequencing the most valuable type-strain genomes for metagenomic binning, comparative biology and taxonomic classification.</title>
        <authorList>
            <person name="Goeker M."/>
        </authorList>
    </citation>
    <scope>NUCLEOTIDE SEQUENCE [LARGE SCALE GENOMIC DNA]</scope>
    <source>
        <strain evidence="7 8">DSM 26048</strain>
    </source>
</reference>
<comment type="similarity">
    <text evidence="5">Belongs to the NtaA/SnaA/DszA monooxygenase family.</text>
</comment>
<accession>A0ABS4J931</accession>
<evidence type="ECO:0000256" key="2">
    <source>
        <dbReference type="ARBA" id="ARBA00022643"/>
    </source>
</evidence>